<name>A0A345GTR2_9CAUD</name>
<evidence type="ECO:0000313" key="1">
    <source>
        <dbReference type="EMBL" id="AXG66334.1"/>
    </source>
</evidence>
<sequence length="121" mass="14124">MDAFKRRAFGMVGYLADWVGYGSSYDYRDNAEFFATLEDARWEMHTRNRGDGYFSYIEFDDCGYITGVKDREYTLTPGLWDSQYMSLRPIYYNDAGELVYSDESSHTLDIGPRGGIRVRRD</sequence>
<evidence type="ECO:0000313" key="2">
    <source>
        <dbReference type="Proteomes" id="UP000259354"/>
    </source>
</evidence>
<dbReference type="Proteomes" id="UP000259354">
    <property type="component" value="Segment"/>
</dbReference>
<dbReference type="EMBL" id="MH536811">
    <property type="protein sequence ID" value="AXG66334.1"/>
    <property type="molecule type" value="Genomic_DNA"/>
</dbReference>
<protein>
    <submittedName>
        <fullName evidence="1">Uncharacterized protein</fullName>
    </submittedName>
</protein>
<proteinExistence type="predicted"/>
<reference evidence="1 2" key="1">
    <citation type="submission" date="2018-06" db="EMBL/GenBank/DDBJ databases">
        <authorList>
            <person name="Moussa A."/>
            <person name="Couoh J.M."/>
            <person name="Harbem L."/>
            <person name="Okocha J.C."/>
            <person name="Taylor D."/>
            <person name="Teutsch A.B."/>
            <person name="Smith B.R."/>
            <person name="Suri N."/>
            <person name="Layton S.R."/>
            <person name="Kim T."/>
            <person name="Hughes L.E."/>
            <person name="Garlena R.A."/>
            <person name="Russell D.A."/>
            <person name="Pope W.H."/>
            <person name="Jacobs-Sera D."/>
            <person name="Hatfull G.F."/>
        </authorList>
    </citation>
    <scope>NUCLEOTIDE SEQUENCE [LARGE SCALE GENOMIC DNA]</scope>
</reference>
<keyword evidence="2" id="KW-1185">Reference proteome</keyword>
<accession>A0A345GTR2</accession>
<dbReference type="RefSeq" id="YP_009839188.1">
    <property type="nucleotide sequence ID" value="NC_048719.1"/>
</dbReference>
<dbReference type="GeneID" id="55609397"/>
<dbReference type="KEGG" id="vg:55609397"/>
<gene>
    <name evidence="1" type="primary">255</name>
    <name evidence="1" type="ORF">SEA_ANNADREAMY_255</name>
</gene>
<organism evidence="1 2">
    <name type="scientific">Streptomyces phage Annadreamy</name>
    <dbReference type="NCBI Taxonomy" id="2250335"/>
    <lineage>
        <taxon>Viruses</taxon>
        <taxon>Duplodnaviria</taxon>
        <taxon>Heunggongvirae</taxon>
        <taxon>Uroviricota</taxon>
        <taxon>Caudoviricetes</taxon>
        <taxon>Stanwilliamsviridae</taxon>
        <taxon>Loccivirinae</taxon>
        <taxon>Annadreamyvirus</taxon>
        <taxon>Annadreamyvirus annadreamy</taxon>
    </lineage>
</organism>